<name>A0A8X7WKW3_BRACI</name>
<gene>
    <name evidence="2" type="ORF">Bca52824_003913</name>
</gene>
<dbReference type="InterPro" id="IPR052929">
    <property type="entry name" value="RNase_H-like_EbsB-rel"/>
</dbReference>
<dbReference type="GO" id="GO:0003676">
    <property type="term" value="F:nucleic acid binding"/>
    <property type="evidence" value="ECO:0007669"/>
    <property type="project" value="InterPro"/>
</dbReference>
<feature type="domain" description="RNase H type-1" evidence="1">
    <location>
        <begin position="12"/>
        <end position="128"/>
    </location>
</feature>
<organism evidence="2 3">
    <name type="scientific">Brassica carinata</name>
    <name type="common">Ethiopian mustard</name>
    <name type="synonym">Abyssinian cabbage</name>
    <dbReference type="NCBI Taxonomy" id="52824"/>
    <lineage>
        <taxon>Eukaryota</taxon>
        <taxon>Viridiplantae</taxon>
        <taxon>Streptophyta</taxon>
        <taxon>Embryophyta</taxon>
        <taxon>Tracheophyta</taxon>
        <taxon>Spermatophyta</taxon>
        <taxon>Magnoliopsida</taxon>
        <taxon>eudicotyledons</taxon>
        <taxon>Gunneridae</taxon>
        <taxon>Pentapetalae</taxon>
        <taxon>rosids</taxon>
        <taxon>malvids</taxon>
        <taxon>Brassicales</taxon>
        <taxon>Brassicaceae</taxon>
        <taxon>Brassiceae</taxon>
        <taxon>Brassica</taxon>
    </lineage>
</organism>
<dbReference type="EMBL" id="JAAMPC010000001">
    <property type="protein sequence ID" value="KAG2332733.1"/>
    <property type="molecule type" value="Genomic_DNA"/>
</dbReference>
<evidence type="ECO:0000313" key="2">
    <source>
        <dbReference type="EMBL" id="KAG2332733.1"/>
    </source>
</evidence>
<dbReference type="SUPFAM" id="SSF53098">
    <property type="entry name" value="Ribonuclease H-like"/>
    <property type="match status" value="1"/>
</dbReference>
<accession>A0A8X7WKW3</accession>
<comment type="caution">
    <text evidence="2">The sequence shown here is derived from an EMBL/GenBank/DDBJ whole genome shotgun (WGS) entry which is preliminary data.</text>
</comment>
<dbReference type="Proteomes" id="UP000886595">
    <property type="component" value="Unassembled WGS sequence"/>
</dbReference>
<evidence type="ECO:0000259" key="1">
    <source>
        <dbReference type="Pfam" id="PF13456"/>
    </source>
</evidence>
<keyword evidence="3" id="KW-1185">Reference proteome</keyword>
<dbReference type="Gene3D" id="3.30.420.10">
    <property type="entry name" value="Ribonuclease H-like superfamily/Ribonuclease H"/>
    <property type="match status" value="1"/>
</dbReference>
<dbReference type="InterPro" id="IPR012337">
    <property type="entry name" value="RNaseH-like_sf"/>
</dbReference>
<reference evidence="2 3" key="1">
    <citation type="submission" date="2020-02" db="EMBL/GenBank/DDBJ databases">
        <authorList>
            <person name="Ma Q."/>
            <person name="Huang Y."/>
            <person name="Song X."/>
            <person name="Pei D."/>
        </authorList>
    </citation>
    <scope>NUCLEOTIDE SEQUENCE [LARGE SCALE GENOMIC DNA]</scope>
    <source>
        <strain evidence="2">Sxm20200214</strain>
        <tissue evidence="2">Leaf</tissue>
    </source>
</reference>
<dbReference type="Pfam" id="PF13456">
    <property type="entry name" value="RVT_3"/>
    <property type="match status" value="1"/>
</dbReference>
<dbReference type="InterPro" id="IPR044730">
    <property type="entry name" value="RNase_H-like_dom_plant"/>
</dbReference>
<dbReference type="AlphaFoldDB" id="A0A8X7WKW3"/>
<dbReference type="InterPro" id="IPR002156">
    <property type="entry name" value="RNaseH_domain"/>
</dbReference>
<protein>
    <recommendedName>
        <fullName evidence="1">RNase H type-1 domain-containing protein</fullName>
    </recommendedName>
</protein>
<evidence type="ECO:0000313" key="3">
    <source>
        <dbReference type="Proteomes" id="UP000886595"/>
    </source>
</evidence>
<dbReference type="PANTHER" id="PTHR47074:SF11">
    <property type="entry name" value="REVERSE TRANSCRIPTASE-LIKE PROTEIN"/>
    <property type="match status" value="1"/>
</dbReference>
<dbReference type="OrthoDB" id="1407557at2759"/>
<dbReference type="CDD" id="cd06222">
    <property type="entry name" value="RNase_H_like"/>
    <property type="match status" value="1"/>
</dbReference>
<dbReference type="PANTHER" id="PTHR47074">
    <property type="entry name" value="BNAC02G40300D PROTEIN"/>
    <property type="match status" value="1"/>
</dbReference>
<dbReference type="InterPro" id="IPR036397">
    <property type="entry name" value="RNaseH_sf"/>
</dbReference>
<dbReference type="GO" id="GO:0004523">
    <property type="term" value="F:RNA-DNA hybrid ribonuclease activity"/>
    <property type="evidence" value="ECO:0007669"/>
    <property type="project" value="InterPro"/>
</dbReference>
<sequence length="138" mass="15691">MQIRPDTTYCKVDASWDKASNSAGFAWIFNGPHCRNRTRITSPTIRNPLMEALAIRFSLRMAASLEIQHLRVCSDVRRSFELSITELWFRDLRVVADINHLSSLFVSISFAFIPRSQNSEADALAKHALSSFSFVRAL</sequence>
<proteinExistence type="predicted"/>